<dbReference type="InterPro" id="IPR001254">
    <property type="entry name" value="Trypsin_dom"/>
</dbReference>
<dbReference type="SUPFAM" id="SSF50494">
    <property type="entry name" value="Trypsin-like serine proteases"/>
    <property type="match status" value="1"/>
</dbReference>
<dbReference type="GO" id="GO:0004252">
    <property type="term" value="F:serine-type endopeptidase activity"/>
    <property type="evidence" value="ECO:0007669"/>
    <property type="project" value="InterPro"/>
</dbReference>
<sequence>MHPSEVRVYLVPAEESSRNYDSWICGGAIIHPFLVLTSAACIEDVEKAYVIAGYHKYVKLSDLDKNECTKNMKRKIVDTYVPLSYELDYSNIEKWSALDIAVVKVDKQYRFDDQNFTKYCSYPPNKIDVNFDKQNEKPGTQAIVLGWGHTSKWRMEEDERDHNVKELLYGPTIIYPKNECKKYYIKPNLSNIIDKYMICTDDYGLLYDSGATDLTHQYVPELEQMKLEYFTDYDVNSDDAIIDNVSKTNPDAEILGSKPGICQNDHGGPLISWINGTETVLGVASVFRVNQNLECVPPFLFTSTYRNKDLVKCLLNDKVDPNGCLQSQNEENNKILSRRMYWNEQPNSSLRYRYRHRSVSWQLAMPICDQCDANLASHWSRIRLFPPRHAPRAATVIRSARIPRVAAECGVSWRDSTF</sequence>
<organism evidence="2 3">
    <name type="scientific">Brenthis ino</name>
    <name type="common">lesser marbled fritillary</name>
    <dbReference type="NCBI Taxonomy" id="405034"/>
    <lineage>
        <taxon>Eukaryota</taxon>
        <taxon>Metazoa</taxon>
        <taxon>Ecdysozoa</taxon>
        <taxon>Arthropoda</taxon>
        <taxon>Hexapoda</taxon>
        <taxon>Insecta</taxon>
        <taxon>Pterygota</taxon>
        <taxon>Neoptera</taxon>
        <taxon>Endopterygota</taxon>
        <taxon>Lepidoptera</taxon>
        <taxon>Glossata</taxon>
        <taxon>Ditrysia</taxon>
        <taxon>Papilionoidea</taxon>
        <taxon>Nymphalidae</taxon>
        <taxon>Heliconiinae</taxon>
        <taxon>Argynnini</taxon>
        <taxon>Brenthis</taxon>
    </lineage>
</organism>
<reference evidence="2" key="1">
    <citation type="submission" date="2021-12" db="EMBL/GenBank/DDBJ databases">
        <authorList>
            <person name="Martin H S."/>
        </authorList>
    </citation>
    <scope>NUCLEOTIDE SEQUENCE</scope>
</reference>
<dbReference type="Gene3D" id="2.40.10.10">
    <property type="entry name" value="Trypsin-like serine proteases"/>
    <property type="match status" value="2"/>
</dbReference>
<gene>
    <name evidence="2" type="ORF">BINO364_LOCUS7279</name>
</gene>
<evidence type="ECO:0000313" key="2">
    <source>
        <dbReference type="EMBL" id="CAH0721139.1"/>
    </source>
</evidence>
<dbReference type="PANTHER" id="PTHR24260">
    <property type="match status" value="1"/>
</dbReference>
<feature type="domain" description="Peptidase S1" evidence="1">
    <location>
        <begin position="1"/>
        <end position="348"/>
    </location>
</feature>
<feature type="non-terminal residue" evidence="2">
    <location>
        <position position="418"/>
    </location>
</feature>
<dbReference type="Proteomes" id="UP000838878">
    <property type="component" value="Chromosome 2"/>
</dbReference>
<dbReference type="InterPro" id="IPR009003">
    <property type="entry name" value="Peptidase_S1_PA"/>
</dbReference>
<name>A0A8J9Y8B5_9NEOP</name>
<dbReference type="PANTHER" id="PTHR24260:SF136">
    <property type="entry name" value="GH08193P-RELATED"/>
    <property type="match status" value="1"/>
</dbReference>
<keyword evidence="3" id="KW-1185">Reference proteome</keyword>
<dbReference type="InterPro" id="IPR051333">
    <property type="entry name" value="CLIP_Serine_Protease"/>
</dbReference>
<accession>A0A8J9Y8B5</accession>
<protein>
    <recommendedName>
        <fullName evidence="1">Peptidase S1 domain-containing protein</fullName>
    </recommendedName>
</protein>
<dbReference type="InterPro" id="IPR043504">
    <property type="entry name" value="Peptidase_S1_PA_chymotrypsin"/>
</dbReference>
<evidence type="ECO:0000313" key="3">
    <source>
        <dbReference type="Proteomes" id="UP000838878"/>
    </source>
</evidence>
<dbReference type="GO" id="GO:0006508">
    <property type="term" value="P:proteolysis"/>
    <property type="evidence" value="ECO:0007669"/>
    <property type="project" value="InterPro"/>
</dbReference>
<dbReference type="Pfam" id="PF00089">
    <property type="entry name" value="Trypsin"/>
    <property type="match status" value="1"/>
</dbReference>
<dbReference type="PROSITE" id="PS50240">
    <property type="entry name" value="TRYPSIN_DOM"/>
    <property type="match status" value="1"/>
</dbReference>
<proteinExistence type="predicted"/>
<dbReference type="OrthoDB" id="7315458at2759"/>
<evidence type="ECO:0000259" key="1">
    <source>
        <dbReference type="PROSITE" id="PS50240"/>
    </source>
</evidence>
<dbReference type="AlphaFoldDB" id="A0A8J9Y8B5"/>
<dbReference type="EMBL" id="OV170222">
    <property type="protein sequence ID" value="CAH0721139.1"/>
    <property type="molecule type" value="Genomic_DNA"/>
</dbReference>